<evidence type="ECO:0000256" key="1">
    <source>
        <dbReference type="SAM" id="MobiDB-lite"/>
    </source>
</evidence>
<feature type="non-terminal residue" evidence="3">
    <location>
        <position position="1"/>
    </location>
</feature>
<dbReference type="InterPro" id="IPR005162">
    <property type="entry name" value="Retrotrans_gag_dom"/>
</dbReference>
<name>A0A9N7NPP6_STRHE</name>
<dbReference type="PANTHER" id="PTHR33223">
    <property type="entry name" value="CCHC-TYPE DOMAIN-CONTAINING PROTEIN"/>
    <property type="match status" value="1"/>
</dbReference>
<feature type="compositionally biased region" description="Basic and acidic residues" evidence="1">
    <location>
        <begin position="1"/>
        <end position="11"/>
    </location>
</feature>
<dbReference type="EMBL" id="CACSLK010031729">
    <property type="protein sequence ID" value="CAA0840151.1"/>
    <property type="molecule type" value="Genomic_DNA"/>
</dbReference>
<accession>A0A9N7NPP6</accession>
<comment type="caution">
    <text evidence="3">The sequence shown here is derived from an EMBL/GenBank/DDBJ whole genome shotgun (WGS) entry which is preliminary data.</text>
</comment>
<sequence>WTARARKETAAPKRGANADHNTGRDAEDDCRSCSCPNQTNTTRIEQPQNEQQPPEREQQAQSHESQNRRVDEEESSVRTVNPQARNDTLEQLLAQVQDLQARVEGRKTGSSRGHPFSQHILDVDLPQGFRELNIWYDGSTDPSRHLRSFENMAVLHRYNDPVQCRAFLTTLRGPAQDWFHQLPPGAVKDFDGFSSSFLNQFASVKAQENFYLTLICKQQKEGESLRDYVARYTRACVDVPSATEEIKSGGLTRGLLPGLCRNSLGKRPGRTFDEVLGRCAKYMNVEEAEDDFLQAAKPKTEPRDEKKDKKPVATTERKGSLRTEREGRSRGWRTTQYTPLLASHARILEVMEREIRDNVSAYNVILGRPALNTFQAVVSTYHMKLKFPVRDKVGEARGDQRLSRTCYQIAVRTNQRTEMKEGKKSGSNEKRRRESDLEPHGELMEIQIGEREEQTTKIGRELEEELHRQLVGLLKEFRDIFAFSPEELTGIDPDVMEHKLNVDPLKKPVKQRLRHHGAEIDKAIEVE</sequence>
<feature type="compositionally biased region" description="Polar residues" evidence="1">
    <location>
        <begin position="34"/>
        <end position="44"/>
    </location>
</feature>
<dbReference type="OrthoDB" id="913711at2759"/>
<keyword evidence="4" id="KW-1185">Reference proteome</keyword>
<proteinExistence type="predicted"/>
<feature type="domain" description="Retrotransposon gag" evidence="2">
    <location>
        <begin position="167"/>
        <end position="256"/>
    </location>
</feature>
<feature type="compositionally biased region" description="Basic and acidic residues" evidence="1">
    <location>
        <begin position="415"/>
        <end position="441"/>
    </location>
</feature>
<evidence type="ECO:0000313" key="3">
    <source>
        <dbReference type="EMBL" id="CAA0840151.1"/>
    </source>
</evidence>
<protein>
    <recommendedName>
        <fullName evidence="2">Retrotransposon gag domain-containing protein</fullName>
    </recommendedName>
</protein>
<feature type="region of interest" description="Disordered" evidence="1">
    <location>
        <begin position="293"/>
        <end position="331"/>
    </location>
</feature>
<feature type="non-terminal residue" evidence="3">
    <location>
        <position position="527"/>
    </location>
</feature>
<gene>
    <name evidence="3" type="ORF">SHERM_06576</name>
</gene>
<feature type="compositionally biased region" description="Basic and acidic residues" evidence="1">
    <location>
        <begin position="298"/>
        <end position="329"/>
    </location>
</feature>
<dbReference type="AlphaFoldDB" id="A0A9N7NPP6"/>
<evidence type="ECO:0000313" key="4">
    <source>
        <dbReference type="Proteomes" id="UP001153555"/>
    </source>
</evidence>
<feature type="region of interest" description="Disordered" evidence="1">
    <location>
        <begin position="413"/>
        <end position="441"/>
    </location>
</feature>
<feature type="compositionally biased region" description="Polar residues" evidence="1">
    <location>
        <begin position="77"/>
        <end position="86"/>
    </location>
</feature>
<dbReference type="Pfam" id="PF03732">
    <property type="entry name" value="Retrotrans_gag"/>
    <property type="match status" value="1"/>
</dbReference>
<evidence type="ECO:0000259" key="2">
    <source>
        <dbReference type="Pfam" id="PF03732"/>
    </source>
</evidence>
<dbReference type="PANTHER" id="PTHR33223:SF10">
    <property type="entry name" value="AMINOTRANSFERASE-LIKE PLANT MOBILE DOMAIN-CONTAINING PROTEIN"/>
    <property type="match status" value="1"/>
</dbReference>
<feature type="region of interest" description="Disordered" evidence="1">
    <location>
        <begin position="1"/>
        <end position="86"/>
    </location>
</feature>
<organism evidence="3 4">
    <name type="scientific">Striga hermonthica</name>
    <name type="common">Purple witchweed</name>
    <name type="synonym">Buchnera hermonthica</name>
    <dbReference type="NCBI Taxonomy" id="68872"/>
    <lineage>
        <taxon>Eukaryota</taxon>
        <taxon>Viridiplantae</taxon>
        <taxon>Streptophyta</taxon>
        <taxon>Embryophyta</taxon>
        <taxon>Tracheophyta</taxon>
        <taxon>Spermatophyta</taxon>
        <taxon>Magnoliopsida</taxon>
        <taxon>eudicotyledons</taxon>
        <taxon>Gunneridae</taxon>
        <taxon>Pentapetalae</taxon>
        <taxon>asterids</taxon>
        <taxon>lamiids</taxon>
        <taxon>Lamiales</taxon>
        <taxon>Orobanchaceae</taxon>
        <taxon>Buchnereae</taxon>
        <taxon>Striga</taxon>
    </lineage>
</organism>
<reference evidence="3" key="1">
    <citation type="submission" date="2019-12" db="EMBL/GenBank/DDBJ databases">
        <authorList>
            <person name="Scholes J."/>
        </authorList>
    </citation>
    <scope>NUCLEOTIDE SEQUENCE</scope>
</reference>
<dbReference type="Proteomes" id="UP001153555">
    <property type="component" value="Unassembled WGS sequence"/>
</dbReference>
<feature type="compositionally biased region" description="Basic and acidic residues" evidence="1">
    <location>
        <begin position="21"/>
        <end position="31"/>
    </location>
</feature>